<protein>
    <submittedName>
        <fullName evidence="1">Uncharacterized protein</fullName>
    </submittedName>
</protein>
<dbReference type="EMBL" id="PQFF01000420">
    <property type="protein sequence ID" value="RHZ51242.1"/>
    <property type="molecule type" value="Genomic_DNA"/>
</dbReference>
<accession>A0A397GJT6</accession>
<sequence>MGRKKSSVIGNFWKTKSNAVKTLKRASTLNSPNLINRMLNLRSDYNDALTNTTRENIKPALRQKRTKPNLIPIQVIQY</sequence>
<dbReference type="OrthoDB" id="2444099at2759"/>
<comment type="caution">
    <text evidence="1">The sequence shown here is derived from an EMBL/GenBank/DDBJ whole genome shotgun (WGS) entry which is preliminary data.</text>
</comment>
<keyword evidence="2" id="KW-1185">Reference proteome</keyword>
<organism evidence="1 2">
    <name type="scientific">Diversispora epigaea</name>
    <dbReference type="NCBI Taxonomy" id="1348612"/>
    <lineage>
        <taxon>Eukaryota</taxon>
        <taxon>Fungi</taxon>
        <taxon>Fungi incertae sedis</taxon>
        <taxon>Mucoromycota</taxon>
        <taxon>Glomeromycotina</taxon>
        <taxon>Glomeromycetes</taxon>
        <taxon>Diversisporales</taxon>
        <taxon>Diversisporaceae</taxon>
        <taxon>Diversispora</taxon>
    </lineage>
</organism>
<dbReference type="Proteomes" id="UP000266861">
    <property type="component" value="Unassembled WGS sequence"/>
</dbReference>
<reference evidence="1 2" key="1">
    <citation type="submission" date="2018-08" db="EMBL/GenBank/DDBJ databases">
        <title>Genome and evolution of the arbuscular mycorrhizal fungus Diversispora epigaea (formerly Glomus versiforme) and its bacterial endosymbionts.</title>
        <authorList>
            <person name="Sun X."/>
            <person name="Fei Z."/>
            <person name="Harrison M."/>
        </authorList>
    </citation>
    <scope>NUCLEOTIDE SEQUENCE [LARGE SCALE GENOMIC DNA]</scope>
    <source>
        <strain evidence="1 2">IT104</strain>
    </source>
</reference>
<name>A0A397GJT6_9GLOM</name>
<gene>
    <name evidence="1" type="ORF">Glove_481g33</name>
</gene>
<evidence type="ECO:0000313" key="1">
    <source>
        <dbReference type="EMBL" id="RHZ51242.1"/>
    </source>
</evidence>
<proteinExistence type="predicted"/>
<dbReference type="AlphaFoldDB" id="A0A397GJT6"/>
<evidence type="ECO:0000313" key="2">
    <source>
        <dbReference type="Proteomes" id="UP000266861"/>
    </source>
</evidence>